<proteinExistence type="predicted"/>
<accession>A0A243RZ80</accession>
<evidence type="ECO:0000313" key="3">
    <source>
        <dbReference type="Proteomes" id="UP000195105"/>
    </source>
</evidence>
<feature type="region of interest" description="Disordered" evidence="1">
    <location>
        <begin position="107"/>
        <end position="130"/>
    </location>
</feature>
<protein>
    <submittedName>
        <fullName evidence="2">Uncharacterized protein</fullName>
    </submittedName>
</protein>
<reference evidence="2 3" key="1">
    <citation type="submission" date="2017-05" db="EMBL/GenBank/DDBJ databases">
        <title>Biotechnological potential of actinobacteria isolated from South African environments.</title>
        <authorList>
            <person name="Le Roes-Hill M."/>
            <person name="Prins A."/>
            <person name="Durrell K.A."/>
        </authorList>
    </citation>
    <scope>NUCLEOTIDE SEQUENCE [LARGE SCALE GENOMIC DNA]</scope>
    <source>
        <strain evidence="2 3">HMC13</strain>
    </source>
</reference>
<organism evidence="2 3">
    <name type="scientific">Streptomyces swartbergensis</name>
    <dbReference type="NCBI Taxonomy" id="487165"/>
    <lineage>
        <taxon>Bacteria</taxon>
        <taxon>Bacillati</taxon>
        <taxon>Actinomycetota</taxon>
        <taxon>Actinomycetes</taxon>
        <taxon>Kitasatosporales</taxon>
        <taxon>Streptomycetaceae</taxon>
        <taxon>Streptomyces</taxon>
    </lineage>
</organism>
<sequence>MSDTGGTDEVPAVFRCHVVAEDAEALRKFIEETRPDTGCRPVARETAAGLGLDLYFRQDQLDSARSARSAPRVNITSVENITENWQARDRSGTTTDTTATITVATAMPSITARQFPDASRDPRSRTAATL</sequence>
<dbReference type="AlphaFoldDB" id="A0A243RZ80"/>
<comment type="caution">
    <text evidence="2">The sequence shown here is derived from an EMBL/GenBank/DDBJ whole genome shotgun (WGS) entry which is preliminary data.</text>
</comment>
<evidence type="ECO:0000313" key="2">
    <source>
        <dbReference type="EMBL" id="OUD00541.1"/>
    </source>
</evidence>
<keyword evidence="3" id="KW-1185">Reference proteome</keyword>
<name>A0A243RZ80_9ACTN</name>
<evidence type="ECO:0000256" key="1">
    <source>
        <dbReference type="SAM" id="MobiDB-lite"/>
    </source>
</evidence>
<dbReference type="RefSeq" id="WP_086603132.1">
    <property type="nucleotide sequence ID" value="NZ_NGFN01000171.1"/>
</dbReference>
<dbReference type="EMBL" id="NGFN01000171">
    <property type="protein sequence ID" value="OUD00541.1"/>
    <property type="molecule type" value="Genomic_DNA"/>
</dbReference>
<gene>
    <name evidence="2" type="ORF">CA983_24990</name>
</gene>
<dbReference type="Proteomes" id="UP000195105">
    <property type="component" value="Unassembled WGS sequence"/>
</dbReference>